<comment type="caution">
    <text evidence="1">The sequence shown here is derived from an EMBL/GenBank/DDBJ whole genome shotgun (WGS) entry which is preliminary data.</text>
</comment>
<reference evidence="1" key="1">
    <citation type="submission" date="2016-10" db="EMBL/GenBank/DDBJ databases">
        <title>CRISPR-Cas defence system in Roseofilum reptotaenium: evidence of a bacteriophage-cyanobacterium arms race in the coral black band disease.</title>
        <authorList>
            <person name="Buerger P."/>
            <person name="Wood-Charlson E.M."/>
            <person name="Weynberg K.D."/>
            <person name="Willis B."/>
            <person name="Van Oppen M.J."/>
        </authorList>
    </citation>
    <scope>NUCLEOTIDE SEQUENCE [LARGE SCALE GENOMIC DNA]</scope>
    <source>
        <strain evidence="1">AO1-A</strain>
    </source>
</reference>
<dbReference type="STRING" id="1925591.BI308_12690"/>
<evidence type="ECO:0000313" key="2">
    <source>
        <dbReference type="Proteomes" id="UP000183940"/>
    </source>
</evidence>
<gene>
    <name evidence="1" type="ORF">BI308_12690</name>
</gene>
<keyword evidence="2" id="KW-1185">Reference proteome</keyword>
<dbReference type="EMBL" id="MLAW01000020">
    <property type="protein sequence ID" value="OJJ25234.1"/>
    <property type="molecule type" value="Genomic_DNA"/>
</dbReference>
<evidence type="ECO:0008006" key="3">
    <source>
        <dbReference type="Google" id="ProtNLM"/>
    </source>
</evidence>
<protein>
    <recommendedName>
        <fullName evidence="3">DUF3386 domain-containing protein</fullName>
    </recommendedName>
</protein>
<dbReference type="Proteomes" id="UP000183940">
    <property type="component" value="Unassembled WGS sequence"/>
</dbReference>
<organism evidence="1 2">
    <name type="scientific">Roseofilum reptotaenium AO1-A</name>
    <dbReference type="NCBI Taxonomy" id="1925591"/>
    <lineage>
        <taxon>Bacteria</taxon>
        <taxon>Bacillati</taxon>
        <taxon>Cyanobacteriota</taxon>
        <taxon>Cyanophyceae</taxon>
        <taxon>Desertifilales</taxon>
        <taxon>Desertifilaceae</taxon>
        <taxon>Roseofilum</taxon>
    </lineage>
</organism>
<accession>A0A1L9QRD8</accession>
<sequence>MTQTTNARDLFQSAYENRYTWDDEFPGMSAEIDIEQGNEIYSGSIQINQDLTIEISGIENEMVKKSVETQLKDVVTHRKRRAFEETHGKNSFTLGETDDCGAVGIQVSGAAMGSEYRVRDRVICYVQRVVGQMTFYIDTHETLDTGEGYLPTRYEAVFRNTETEEMIQQVQFEDRYQLVGDYFLLTHQTLHTERPDEKVTTQFTYSKIKLLEPSVV</sequence>
<evidence type="ECO:0000313" key="1">
    <source>
        <dbReference type="EMBL" id="OJJ25234.1"/>
    </source>
</evidence>
<proteinExistence type="predicted"/>
<dbReference type="AlphaFoldDB" id="A0A1L9QRD8"/>
<dbReference type="InterPro" id="IPR021809">
    <property type="entry name" value="DUF3386"/>
</dbReference>
<dbReference type="Pfam" id="PF11866">
    <property type="entry name" value="DUF3386"/>
    <property type="match status" value="1"/>
</dbReference>
<name>A0A1L9QRD8_9CYAN</name>